<dbReference type="AlphaFoldDB" id="A0A9N8J735"/>
<feature type="compositionally biased region" description="Acidic residues" evidence="1">
    <location>
        <begin position="18"/>
        <end position="27"/>
    </location>
</feature>
<protein>
    <submittedName>
        <fullName evidence="2">Uncharacterized protein</fullName>
    </submittedName>
</protein>
<evidence type="ECO:0000313" key="3">
    <source>
        <dbReference type="Proteomes" id="UP000716446"/>
    </source>
</evidence>
<evidence type="ECO:0000313" key="2">
    <source>
        <dbReference type="EMBL" id="CAD0082036.1"/>
    </source>
</evidence>
<feature type="region of interest" description="Disordered" evidence="1">
    <location>
        <begin position="1"/>
        <end position="135"/>
    </location>
</feature>
<gene>
    <name evidence="2" type="ORF">AWRI4619_LOCUS603</name>
</gene>
<name>A0A9N8J735_9PEZI</name>
<accession>A0A9N8J735</accession>
<keyword evidence="3" id="KW-1185">Reference proteome</keyword>
<organism evidence="2 3">
    <name type="scientific">Aureobasidium vineae</name>
    <dbReference type="NCBI Taxonomy" id="2773715"/>
    <lineage>
        <taxon>Eukaryota</taxon>
        <taxon>Fungi</taxon>
        <taxon>Dikarya</taxon>
        <taxon>Ascomycota</taxon>
        <taxon>Pezizomycotina</taxon>
        <taxon>Dothideomycetes</taxon>
        <taxon>Dothideomycetidae</taxon>
        <taxon>Dothideales</taxon>
        <taxon>Saccotheciaceae</taxon>
        <taxon>Aureobasidium</taxon>
    </lineage>
</organism>
<evidence type="ECO:0000256" key="1">
    <source>
        <dbReference type="SAM" id="MobiDB-lite"/>
    </source>
</evidence>
<sequence>MAGLSGYRADSPISTTIEVDDYDEYNDKDDPKRRISNITTTSVSSFPDSAWPSESDVPGPFYSTSKSRPAYRVGSLRRSPLPERLSPSSLRPPRHTSHRPRSRGEGGRPRSRGEDGRPRSRGEDVAHHDTQQETPAPLVLLHVTVLPPRLPWSRTVLDAMLPPELKRQFGVLRAVTSGLVAQRGILIAHPREEFELLEESVLEALDLLPERIGYDGQYRPRTPNTVTEGEADDEETEMSICNTCQRVHVGDAWYTRVYAANGLMRAGAWSACFSEMERVDCEVRPCISEHICRRLDEMQLAEDIANERGGHDLATQSRHELQPAEKPKQRLQSQIMAPDQGPTAVTTDTQHNLKTQSKSFTIVTPASAPYYDLPTIYQAKDVPLSLLLRNYLYLVFRDRRNLAIFFLALTLLASTFYGMLAPQDFVTNEVSLSTSQVQAVNEPSIPPASVPPIDVGHGKRHPMWRKDDPEPQDKTEHVELSISGKMSDRERYVELMPRGVAKDPAIQAVAIAIASVAVTGLHTSTDVGLLPLQTSAFSSAPVFLPLLQEPGQCRPDDWKS</sequence>
<dbReference type="Proteomes" id="UP000716446">
    <property type="component" value="Unassembled WGS sequence"/>
</dbReference>
<proteinExistence type="predicted"/>
<feature type="compositionally biased region" description="Low complexity" evidence="1">
    <location>
        <begin position="76"/>
        <end position="91"/>
    </location>
</feature>
<feature type="compositionally biased region" description="Basic and acidic residues" evidence="1">
    <location>
        <begin position="102"/>
        <end position="131"/>
    </location>
</feature>
<reference evidence="2" key="1">
    <citation type="submission" date="2020-06" db="EMBL/GenBank/DDBJ databases">
        <authorList>
            <person name="Onetto C."/>
        </authorList>
    </citation>
    <scope>NUCLEOTIDE SEQUENCE</scope>
</reference>
<comment type="caution">
    <text evidence="2">The sequence shown here is derived from an EMBL/GenBank/DDBJ whole genome shotgun (WGS) entry which is preliminary data.</text>
</comment>
<feature type="compositionally biased region" description="Polar residues" evidence="1">
    <location>
        <begin position="36"/>
        <end position="47"/>
    </location>
</feature>
<dbReference type="EMBL" id="CAIJEN010000001">
    <property type="protein sequence ID" value="CAD0082036.1"/>
    <property type="molecule type" value="Genomic_DNA"/>
</dbReference>
<feature type="compositionally biased region" description="Basic residues" evidence="1">
    <location>
        <begin position="92"/>
        <end position="101"/>
    </location>
</feature>